<proteinExistence type="predicted"/>
<reference evidence="1 2" key="1">
    <citation type="journal article" date="2021" name="Elife">
        <title>Chloroplast acquisition without the gene transfer in kleptoplastic sea slugs, Plakobranchus ocellatus.</title>
        <authorList>
            <person name="Maeda T."/>
            <person name="Takahashi S."/>
            <person name="Yoshida T."/>
            <person name="Shimamura S."/>
            <person name="Takaki Y."/>
            <person name="Nagai Y."/>
            <person name="Toyoda A."/>
            <person name="Suzuki Y."/>
            <person name="Arimoto A."/>
            <person name="Ishii H."/>
            <person name="Satoh N."/>
            <person name="Nishiyama T."/>
            <person name="Hasebe M."/>
            <person name="Maruyama T."/>
            <person name="Minagawa J."/>
            <person name="Obokata J."/>
            <person name="Shigenobu S."/>
        </authorList>
    </citation>
    <scope>NUCLEOTIDE SEQUENCE [LARGE SCALE GENOMIC DNA]</scope>
</reference>
<dbReference type="EMBL" id="BMAT01002783">
    <property type="protein sequence ID" value="GFS14121.1"/>
    <property type="molecule type" value="Genomic_DNA"/>
</dbReference>
<accession>A0AAV4IZZ5</accession>
<sequence>MQKVKTIINKKKLGKAGTTIIHITIKNTKSTACRAQTKLQYFRLKGGHNRLNSHMYMCKVFKIAESRCFQCEAENQDSQQIFQAFAHLNRDCSTIIMAQDDGRSSTASRPTCGWL</sequence>
<evidence type="ECO:0000313" key="2">
    <source>
        <dbReference type="Proteomes" id="UP000762676"/>
    </source>
</evidence>
<comment type="caution">
    <text evidence="1">The sequence shown here is derived from an EMBL/GenBank/DDBJ whole genome shotgun (WGS) entry which is preliminary data.</text>
</comment>
<dbReference type="Proteomes" id="UP000762676">
    <property type="component" value="Unassembled WGS sequence"/>
</dbReference>
<dbReference type="AlphaFoldDB" id="A0AAV4IZZ5"/>
<name>A0AAV4IZZ5_9GAST</name>
<evidence type="ECO:0000313" key="1">
    <source>
        <dbReference type="EMBL" id="GFS14121.1"/>
    </source>
</evidence>
<gene>
    <name evidence="1" type="ORF">ElyMa_001415700</name>
</gene>
<organism evidence="1 2">
    <name type="scientific">Elysia marginata</name>
    <dbReference type="NCBI Taxonomy" id="1093978"/>
    <lineage>
        <taxon>Eukaryota</taxon>
        <taxon>Metazoa</taxon>
        <taxon>Spiralia</taxon>
        <taxon>Lophotrochozoa</taxon>
        <taxon>Mollusca</taxon>
        <taxon>Gastropoda</taxon>
        <taxon>Heterobranchia</taxon>
        <taxon>Euthyneura</taxon>
        <taxon>Panpulmonata</taxon>
        <taxon>Sacoglossa</taxon>
        <taxon>Placobranchoidea</taxon>
        <taxon>Plakobranchidae</taxon>
        <taxon>Elysia</taxon>
    </lineage>
</organism>
<keyword evidence="2" id="KW-1185">Reference proteome</keyword>
<protein>
    <submittedName>
        <fullName evidence="1">Uncharacterized protein</fullName>
    </submittedName>
</protein>